<evidence type="ECO:0000256" key="11">
    <source>
        <dbReference type="ARBA" id="ARBA00023157"/>
    </source>
</evidence>
<dbReference type="SUPFAM" id="SSF54452">
    <property type="entry name" value="MHC antigen-recognition domain"/>
    <property type="match status" value="2"/>
</dbReference>
<accession>A0A8J5ZY76</accession>
<keyword evidence="9" id="KW-1064">Adaptive immunity</keyword>
<evidence type="ECO:0000256" key="3">
    <source>
        <dbReference type="ARBA" id="ARBA00004656"/>
    </source>
</evidence>
<dbReference type="InterPro" id="IPR037055">
    <property type="entry name" value="MHC_I-like_Ag-recog_sf"/>
</dbReference>
<dbReference type="InterPro" id="IPR013783">
    <property type="entry name" value="Ig-like_fold"/>
</dbReference>
<dbReference type="InterPro" id="IPR036179">
    <property type="entry name" value="Ig-like_dom_sf"/>
</dbReference>
<evidence type="ECO:0000313" key="19">
    <source>
        <dbReference type="EMBL" id="KAG8509821.1"/>
    </source>
</evidence>
<dbReference type="PANTHER" id="PTHR16675:SF130">
    <property type="entry name" value="T-CELL SURFACE GLYCOPROTEIN CD1B"/>
    <property type="match status" value="1"/>
</dbReference>
<keyword evidence="4" id="KW-1003">Cell membrane</keyword>
<dbReference type="InterPro" id="IPR003597">
    <property type="entry name" value="Ig_C1-set"/>
</dbReference>
<dbReference type="SUPFAM" id="SSF48726">
    <property type="entry name" value="Immunoglobulin"/>
    <property type="match status" value="2"/>
</dbReference>
<keyword evidence="10 17" id="KW-0472">Membrane</keyword>
<evidence type="ECO:0000256" key="10">
    <source>
        <dbReference type="ARBA" id="ARBA00023136"/>
    </source>
</evidence>
<proteinExistence type="predicted"/>
<evidence type="ECO:0000256" key="7">
    <source>
        <dbReference type="ARBA" id="ARBA00022859"/>
    </source>
</evidence>
<evidence type="ECO:0000256" key="4">
    <source>
        <dbReference type="ARBA" id="ARBA00022475"/>
    </source>
</evidence>
<dbReference type="Gene3D" id="3.30.500.10">
    <property type="entry name" value="MHC class I-like antigen recognition-like"/>
    <property type="match status" value="2"/>
</dbReference>
<dbReference type="AlphaFoldDB" id="A0A8J5ZY76"/>
<comment type="caution">
    <text evidence="19">The sequence shown here is derived from an EMBL/GenBank/DDBJ whole genome shotgun (WGS) entry which is preliminary data.</text>
</comment>
<sequence>VQGHVLFHVIQTSFFVNQSWAQHQGSGWLNELQTHGWESTTGKILYLYTWSKGHFSDEEMTTLEMLFRFYFSALTRDIQEHVTQLQFKYPFVLQVTAGCELDSRESTKGFLRVAYQGSDFLSLQNMSWVPAPEGGRKAQRICDLIKRYDGIKETVGKLINNICPRFLWGLLDAGKLYLQRQVKPKAWLSSSPTLGSVQQLLICHVSGFYPKPIWVMWMRGDQELLGTHRDDVLPNADGTWYRRVILNVDTKEAEGLSCQVRHSSLEGQKIILYWGHHSSMSLTLLVVIILLMLPVVFALWFKKRCEMLPLSLLLLAAHFAAGDSEDAAQGQTIFRLIQISTFANSSFVQNQGSGWVDDLQIHDWDGDKGTATFLKPWSKGNFSDTEVTELEEIIRVYFIGVTREVQDRVSELHFEYPFEIQGSAGCGLRAGEPIVSFLKGAVGGQDLLSLQNNTFVPAPEGGSSAEQVCKLINQYQGICDIIRKLLLETCPRFLLGVLDAGKAELQSQEKPEAWLSKGSSPGPGRLQLVCHVSGFHPKAVWVMWMRGEQEERGTQRGDVLPHADGTWYLRATLDVASGEAAGLACRVRHSSLGGQDMVLLWGEKEGGFGVEMEEMELTFHLHWLGSLGDHGALLDSFRMSCIMVYEA</sequence>
<dbReference type="InterPro" id="IPR011162">
    <property type="entry name" value="MHC_I/II-like_Ag-recog"/>
</dbReference>
<dbReference type="GO" id="GO:0010008">
    <property type="term" value="C:endosome membrane"/>
    <property type="evidence" value="ECO:0007669"/>
    <property type="project" value="UniProtKB-SubCell"/>
</dbReference>
<dbReference type="PROSITE" id="PS50835">
    <property type="entry name" value="IG_LIKE"/>
    <property type="match status" value="2"/>
</dbReference>
<comment type="function">
    <text evidence="15">Antigen-presenting protein that binds self and non-self lipid and glycolipid antigens and presents them to T-cell receptors on natural killer T-cells.</text>
</comment>
<dbReference type="GO" id="GO:0005765">
    <property type="term" value="C:lysosomal membrane"/>
    <property type="evidence" value="ECO:0007669"/>
    <property type="project" value="UniProtKB-SubCell"/>
</dbReference>
<comment type="subunit">
    <text evidence="16">Heterodimer with B2M (beta-2-microglobulin). Interacts with saposin C.</text>
</comment>
<keyword evidence="20" id="KW-1185">Reference proteome</keyword>
<comment type="subcellular location">
    <subcellularLocation>
        <location evidence="1">Cell membrane</location>
        <topology evidence="1">Single-pass type I membrane protein</topology>
    </subcellularLocation>
    <subcellularLocation>
        <location evidence="2">Endosome membrane</location>
    </subcellularLocation>
    <subcellularLocation>
        <location evidence="3">Lysosome membrane</location>
    </subcellularLocation>
</comment>
<dbReference type="GO" id="GO:0009897">
    <property type="term" value="C:external side of plasma membrane"/>
    <property type="evidence" value="ECO:0007669"/>
    <property type="project" value="TreeGrafter"/>
</dbReference>
<dbReference type="GO" id="GO:0048006">
    <property type="term" value="P:antigen processing and presentation, endogenous lipid antigen via MHC class Ib"/>
    <property type="evidence" value="ECO:0007669"/>
    <property type="project" value="TreeGrafter"/>
</dbReference>
<feature type="non-terminal residue" evidence="19">
    <location>
        <position position="647"/>
    </location>
</feature>
<keyword evidence="13" id="KW-0458">Lysosome</keyword>
<name>A0A8J5ZY76_GALPY</name>
<dbReference type="Gene3D" id="2.60.40.10">
    <property type="entry name" value="Immunoglobulins"/>
    <property type="match status" value="2"/>
</dbReference>
<dbReference type="InterPro" id="IPR011161">
    <property type="entry name" value="MHC_I-like_Ag-recog"/>
</dbReference>
<evidence type="ECO:0000256" key="14">
    <source>
        <dbReference type="ARBA" id="ARBA00023319"/>
    </source>
</evidence>
<keyword evidence="8 17" id="KW-1133">Transmembrane helix</keyword>
<keyword evidence="5 17" id="KW-0812">Transmembrane</keyword>
<keyword evidence="12" id="KW-0325">Glycoprotein</keyword>
<evidence type="ECO:0000256" key="9">
    <source>
        <dbReference type="ARBA" id="ARBA00023130"/>
    </source>
</evidence>
<evidence type="ECO:0000256" key="16">
    <source>
        <dbReference type="ARBA" id="ARBA00038793"/>
    </source>
</evidence>
<dbReference type="GO" id="GO:0005615">
    <property type="term" value="C:extracellular space"/>
    <property type="evidence" value="ECO:0007669"/>
    <property type="project" value="TreeGrafter"/>
</dbReference>
<feature type="domain" description="Ig-like" evidence="18">
    <location>
        <begin position="184"/>
        <end position="264"/>
    </location>
</feature>
<organism evidence="19 20">
    <name type="scientific">Galemys pyrenaicus</name>
    <name type="common">Iberian desman</name>
    <name type="synonym">Pyrenean desman</name>
    <dbReference type="NCBI Taxonomy" id="202257"/>
    <lineage>
        <taxon>Eukaryota</taxon>
        <taxon>Metazoa</taxon>
        <taxon>Chordata</taxon>
        <taxon>Craniata</taxon>
        <taxon>Vertebrata</taxon>
        <taxon>Euteleostomi</taxon>
        <taxon>Mammalia</taxon>
        <taxon>Eutheria</taxon>
        <taxon>Laurasiatheria</taxon>
        <taxon>Eulipotyphla</taxon>
        <taxon>Talpidae</taxon>
        <taxon>Galemys</taxon>
    </lineage>
</organism>
<dbReference type="SMART" id="SM00407">
    <property type="entry name" value="IGc1"/>
    <property type="match status" value="2"/>
</dbReference>
<dbReference type="GO" id="GO:0002250">
    <property type="term" value="P:adaptive immune response"/>
    <property type="evidence" value="ECO:0007669"/>
    <property type="project" value="UniProtKB-KW"/>
</dbReference>
<dbReference type="GO" id="GO:0001916">
    <property type="term" value="P:positive regulation of T cell mediated cytotoxicity"/>
    <property type="evidence" value="ECO:0007669"/>
    <property type="project" value="TreeGrafter"/>
</dbReference>
<reference evidence="19" key="1">
    <citation type="journal article" date="2021" name="Evol. Appl.">
        <title>The genome of the Pyrenean desman and the effects of bottlenecks and inbreeding on the genomic landscape of an endangered species.</title>
        <authorList>
            <person name="Escoda L."/>
            <person name="Castresana J."/>
        </authorList>
    </citation>
    <scope>NUCLEOTIDE SEQUENCE</scope>
    <source>
        <strain evidence="19">IBE-C5619</strain>
    </source>
</reference>
<keyword evidence="6" id="KW-0967">Endosome</keyword>
<evidence type="ECO:0000256" key="15">
    <source>
        <dbReference type="ARBA" id="ARBA00037203"/>
    </source>
</evidence>
<dbReference type="EMBL" id="JAGFMF010011925">
    <property type="protein sequence ID" value="KAG8509821.1"/>
    <property type="molecule type" value="Genomic_DNA"/>
</dbReference>
<evidence type="ECO:0000256" key="5">
    <source>
        <dbReference type="ARBA" id="ARBA00022692"/>
    </source>
</evidence>
<keyword evidence="11" id="KW-1015">Disulfide bond</keyword>
<protein>
    <submittedName>
        <fullName evidence="19">T-cell surface glycoprotein CD1b</fullName>
    </submittedName>
</protein>
<evidence type="ECO:0000256" key="1">
    <source>
        <dbReference type="ARBA" id="ARBA00004251"/>
    </source>
</evidence>
<dbReference type="Pfam" id="PF16497">
    <property type="entry name" value="MHC_I_3"/>
    <property type="match status" value="2"/>
</dbReference>
<evidence type="ECO:0000256" key="2">
    <source>
        <dbReference type="ARBA" id="ARBA00004608"/>
    </source>
</evidence>
<dbReference type="CDD" id="cd21029">
    <property type="entry name" value="IgC1_CD1"/>
    <property type="match status" value="2"/>
</dbReference>
<keyword evidence="14" id="KW-0393">Immunoglobulin domain</keyword>
<dbReference type="OrthoDB" id="8890485at2759"/>
<feature type="non-terminal residue" evidence="19">
    <location>
        <position position="1"/>
    </location>
</feature>
<evidence type="ECO:0000313" key="20">
    <source>
        <dbReference type="Proteomes" id="UP000700334"/>
    </source>
</evidence>
<feature type="domain" description="Ig-like" evidence="18">
    <location>
        <begin position="491"/>
        <end position="591"/>
    </location>
</feature>
<dbReference type="GO" id="GO:0048007">
    <property type="term" value="P:antigen processing and presentation, exogenous lipid antigen via MHC class Ib"/>
    <property type="evidence" value="ECO:0007669"/>
    <property type="project" value="TreeGrafter"/>
</dbReference>
<dbReference type="FunFam" id="2.60.40.10:FF:000254">
    <property type="entry name" value="Antigen-presenting glycoprotein CD1d1"/>
    <property type="match status" value="2"/>
</dbReference>
<evidence type="ECO:0000256" key="13">
    <source>
        <dbReference type="ARBA" id="ARBA00023228"/>
    </source>
</evidence>
<dbReference type="FunFam" id="3.30.500.10:FF:000002">
    <property type="entry name" value="Antigen-presenting glycoprotein CD1d1"/>
    <property type="match status" value="2"/>
</dbReference>
<dbReference type="Proteomes" id="UP000700334">
    <property type="component" value="Unassembled WGS sequence"/>
</dbReference>
<evidence type="ECO:0000256" key="17">
    <source>
        <dbReference type="SAM" id="Phobius"/>
    </source>
</evidence>
<evidence type="ECO:0000256" key="8">
    <source>
        <dbReference type="ARBA" id="ARBA00022989"/>
    </source>
</evidence>
<dbReference type="InterPro" id="IPR007110">
    <property type="entry name" value="Ig-like_dom"/>
</dbReference>
<dbReference type="GO" id="GO:0071723">
    <property type="term" value="F:lipopeptide binding"/>
    <property type="evidence" value="ECO:0007669"/>
    <property type="project" value="TreeGrafter"/>
</dbReference>
<dbReference type="GO" id="GO:0030884">
    <property type="term" value="F:exogenous lipid antigen binding"/>
    <property type="evidence" value="ECO:0007669"/>
    <property type="project" value="TreeGrafter"/>
</dbReference>
<keyword evidence="7" id="KW-0391">Immunity</keyword>
<dbReference type="GO" id="GO:0030883">
    <property type="term" value="F:endogenous lipid antigen binding"/>
    <property type="evidence" value="ECO:0007669"/>
    <property type="project" value="TreeGrafter"/>
</dbReference>
<evidence type="ECO:0000256" key="12">
    <source>
        <dbReference type="ARBA" id="ARBA00023180"/>
    </source>
</evidence>
<feature type="transmembrane region" description="Helical" evidence="17">
    <location>
        <begin position="280"/>
        <end position="301"/>
    </location>
</feature>
<dbReference type="Pfam" id="PF07654">
    <property type="entry name" value="C1-set"/>
    <property type="match status" value="2"/>
</dbReference>
<gene>
    <name evidence="19" type="ORF">J0S82_017339</name>
</gene>
<evidence type="ECO:0000256" key="6">
    <source>
        <dbReference type="ARBA" id="ARBA00022753"/>
    </source>
</evidence>
<dbReference type="PANTHER" id="PTHR16675">
    <property type="entry name" value="MHC CLASS I-RELATED"/>
    <property type="match status" value="1"/>
</dbReference>
<dbReference type="InterPro" id="IPR050208">
    <property type="entry name" value="MHC_class-I_related"/>
</dbReference>
<evidence type="ECO:0000259" key="18">
    <source>
        <dbReference type="PROSITE" id="PS50835"/>
    </source>
</evidence>